<organism evidence="3 4">
    <name type="scientific">Alteromonas gilva</name>
    <dbReference type="NCBI Taxonomy" id="2987522"/>
    <lineage>
        <taxon>Bacteria</taxon>
        <taxon>Pseudomonadati</taxon>
        <taxon>Pseudomonadota</taxon>
        <taxon>Gammaproteobacteria</taxon>
        <taxon>Alteromonadales</taxon>
        <taxon>Alteromonadaceae</taxon>
        <taxon>Alteromonas/Salinimonas group</taxon>
        <taxon>Alteromonas</taxon>
    </lineage>
</organism>
<feature type="chain" id="PRO_5046626285" evidence="1">
    <location>
        <begin position="18"/>
        <end position="168"/>
    </location>
</feature>
<gene>
    <name evidence="3" type="ORF">OIK42_17365</name>
</gene>
<reference evidence="3 4" key="1">
    <citation type="submission" date="2022-10" db="EMBL/GenBank/DDBJ databases">
        <title>Alteromonas sp. chi3 Genome sequencing.</title>
        <authorList>
            <person name="Park S."/>
        </authorList>
    </citation>
    <scope>NUCLEOTIDE SEQUENCE [LARGE SCALE GENOMIC DNA]</scope>
    <source>
        <strain evidence="4">chi3</strain>
    </source>
</reference>
<accession>A0ABT5L650</accession>
<evidence type="ECO:0000313" key="4">
    <source>
        <dbReference type="Proteomes" id="UP001218788"/>
    </source>
</evidence>
<feature type="signal peptide" evidence="1">
    <location>
        <begin position="1"/>
        <end position="17"/>
    </location>
</feature>
<dbReference type="RefSeq" id="WP_273642350.1">
    <property type="nucleotide sequence ID" value="NZ_JAQQXP010000003.1"/>
</dbReference>
<evidence type="ECO:0000313" key="3">
    <source>
        <dbReference type="EMBL" id="MDC8832525.1"/>
    </source>
</evidence>
<dbReference type="InterPro" id="IPR025392">
    <property type="entry name" value="DUF4124"/>
</dbReference>
<dbReference type="Proteomes" id="UP001218788">
    <property type="component" value="Unassembled WGS sequence"/>
</dbReference>
<sequence length="168" mass="18586">MKRLFLLFSLCLAPAYAQQVYKVVNQDGSVTYTDKPLPGAQPVQLGPLNQVAMPTPQITPRVTRQTSPATPKPQLEVLSPADEATVRNNSGNMQIAVKVTHPDTDGRYHLYMDGALLKEQSTPVFQVEGINRGAHTFYIEHTDNKGKTLASTTPRTFYLHQASRLINP</sequence>
<evidence type="ECO:0000259" key="2">
    <source>
        <dbReference type="Pfam" id="PF13511"/>
    </source>
</evidence>
<evidence type="ECO:0000256" key="1">
    <source>
        <dbReference type="SAM" id="SignalP"/>
    </source>
</evidence>
<dbReference type="InterPro" id="IPR013783">
    <property type="entry name" value="Ig-like_fold"/>
</dbReference>
<name>A0ABT5L650_9ALTE</name>
<proteinExistence type="predicted"/>
<keyword evidence="1" id="KW-0732">Signal</keyword>
<feature type="domain" description="DUF4124" evidence="2">
    <location>
        <begin position="8"/>
        <end position="73"/>
    </location>
</feature>
<dbReference type="Gene3D" id="2.60.40.10">
    <property type="entry name" value="Immunoglobulins"/>
    <property type="match status" value="1"/>
</dbReference>
<comment type="caution">
    <text evidence="3">The sequence shown here is derived from an EMBL/GenBank/DDBJ whole genome shotgun (WGS) entry which is preliminary data.</text>
</comment>
<dbReference type="EMBL" id="JAQQXP010000003">
    <property type="protein sequence ID" value="MDC8832525.1"/>
    <property type="molecule type" value="Genomic_DNA"/>
</dbReference>
<keyword evidence="4" id="KW-1185">Reference proteome</keyword>
<protein>
    <submittedName>
        <fullName evidence="3">DUF4124 domain-containing protein</fullName>
    </submittedName>
</protein>
<dbReference type="Pfam" id="PF13511">
    <property type="entry name" value="DUF4124"/>
    <property type="match status" value="1"/>
</dbReference>